<dbReference type="STRING" id="121290.APY04_0838"/>
<comment type="caution">
    <text evidence="2">The sequence shown here is derived from an EMBL/GenBank/DDBJ whole genome shotgun (WGS) entry which is preliminary data.</text>
</comment>
<reference evidence="2 3" key="1">
    <citation type="submission" date="2015-10" db="EMBL/GenBank/DDBJ databases">
        <title>Transcriptomic analysis of a linuron degrading triple-species bacterial consortium.</title>
        <authorList>
            <person name="Albers P."/>
        </authorList>
    </citation>
    <scope>NUCLEOTIDE SEQUENCE [LARGE SCALE GENOMIC DNA]</scope>
    <source>
        <strain evidence="2 3">WDL6</strain>
    </source>
</reference>
<evidence type="ECO:0000313" key="3">
    <source>
        <dbReference type="Proteomes" id="UP000059074"/>
    </source>
</evidence>
<organism evidence="2 3">
    <name type="scientific">Hyphomicrobium sulfonivorans</name>
    <dbReference type="NCBI Taxonomy" id="121290"/>
    <lineage>
        <taxon>Bacteria</taxon>
        <taxon>Pseudomonadati</taxon>
        <taxon>Pseudomonadota</taxon>
        <taxon>Alphaproteobacteria</taxon>
        <taxon>Hyphomicrobiales</taxon>
        <taxon>Hyphomicrobiaceae</taxon>
        <taxon>Hyphomicrobium</taxon>
    </lineage>
</organism>
<dbReference type="Proteomes" id="UP000059074">
    <property type="component" value="Unassembled WGS sequence"/>
</dbReference>
<keyword evidence="3" id="KW-1185">Reference proteome</keyword>
<dbReference type="Pfam" id="PF20155">
    <property type="entry name" value="TMP_3"/>
    <property type="match status" value="1"/>
</dbReference>
<dbReference type="InterPro" id="IPR013491">
    <property type="entry name" value="Tape_meas_N"/>
</dbReference>
<evidence type="ECO:0000313" key="2">
    <source>
        <dbReference type="EMBL" id="KWT70777.1"/>
    </source>
</evidence>
<protein>
    <recommendedName>
        <fullName evidence="1">Tape measure protein N-terminal domain-containing protein</fullName>
    </recommendedName>
</protein>
<dbReference type="RefSeq" id="WP_068459957.1">
    <property type="nucleotide sequence ID" value="NZ_LMTR01000028.1"/>
</dbReference>
<gene>
    <name evidence="2" type="ORF">APY04_0838</name>
</gene>
<dbReference type="OrthoDB" id="38641at2"/>
<dbReference type="PATRIC" id="fig|121290.4.peg.3535"/>
<feature type="domain" description="Tape measure protein N-terminal" evidence="1">
    <location>
        <begin position="126"/>
        <end position="311"/>
    </location>
</feature>
<sequence length="937" mass="98219">MAVDIAQLGFAVDSGSAAHAAVDLDKMSEAGKRAEQMAARMSTGVTAAAKKAQDAAGGLSSRSVEASNNLRKMGQAVAAMDGPLGGVASRLRSTSQLIRETSVATVLMTTALGAAVLAAQRFLAGFADTWSDLNARIGLAIGNMESSSAVMDRMATVARRTYSSLEATSESFLRNATTLRELGKTTVQQLDYTEALNNALVVSGAKAERAIMVQEALGRAMALGALRGQELNTVIQTGGRVAEVIAEQMGVGVNQLRNLGMQGKITGDVIYDALTSRLVQLREEAERMPATISDAFTLLRNSALQVVGVYDQAGNLSESLALAIISLADNLNVLVQAATIAVLVFGGRLVSALAATASASAQYYHAIATGSAVVIGSATAEKQRTAEILKSTGATYTAALAKQQDIQATIAQLEVTRALATVQRAEAASQVDRERATRAVIASRMALRNAELQLVEAKLAVAAADRAATAAEVSYQAAVAKTTLLGRAATVATGGLSLAMRGLSAALALVGGPVGLLFTVLTAMWIYKDRAVEIGNTTISVGNILDAIWTTVKEAVVGTVTAVGRLGVALWQFVTGQWTKAAETAKSAWNGVGNSIERVKDKWNAIDVSRLTFAAGMPADVQMPITGGAGVRDPNAGKDLSDYDKLIEQIKKRTEALKIESATFSMSEAAALRYKVMNDLLAEATKANIDITPTLIANHQELANAIGGVTAQIERQRVERELMTPDEVFADQVSRLKELYGEDAENFRQYQVMKAQYELERFDQTMRMHQVETDMRRKTLDMTVGLLNQFGNENKKAAIAAIVLSKTLAAADIIVSTARASMAAAASAAIGGPFAAAAAAASMKALGAAQLAIVAASGGLEIASLGKSSSSMSSASIGGGSYSSSIASVPTASDNNAKPSQSIYINIEGEKVSRKELEQLVERLNEYSRDGGKIYLT</sequence>
<name>A0A109BL18_HYPSL</name>
<evidence type="ECO:0000259" key="1">
    <source>
        <dbReference type="Pfam" id="PF20155"/>
    </source>
</evidence>
<dbReference type="AlphaFoldDB" id="A0A109BL18"/>
<dbReference type="EMBL" id="LMTR01000028">
    <property type="protein sequence ID" value="KWT70777.1"/>
    <property type="molecule type" value="Genomic_DNA"/>
</dbReference>
<proteinExistence type="predicted"/>
<accession>A0A109BL18</accession>
<dbReference type="NCBIfam" id="TIGR02675">
    <property type="entry name" value="tape_meas_nterm"/>
    <property type="match status" value="1"/>
</dbReference>